<evidence type="ECO:0000256" key="1">
    <source>
        <dbReference type="SAM" id="Phobius"/>
    </source>
</evidence>
<proteinExistence type="predicted"/>
<evidence type="ECO:0000313" key="2">
    <source>
        <dbReference type="EMBL" id="CAA9357075.1"/>
    </source>
</evidence>
<reference evidence="2" key="1">
    <citation type="submission" date="2020-02" db="EMBL/GenBank/DDBJ databases">
        <authorList>
            <person name="Meier V. D."/>
        </authorList>
    </citation>
    <scope>NUCLEOTIDE SEQUENCE</scope>
    <source>
        <strain evidence="2">AVDCRST_MAG16</strain>
    </source>
</reference>
<gene>
    <name evidence="2" type="ORF">AVDCRST_MAG16-2759</name>
</gene>
<keyword evidence="1" id="KW-1133">Transmembrane helix</keyword>
<organism evidence="2">
    <name type="scientific">uncultured Frankineae bacterium</name>
    <dbReference type="NCBI Taxonomy" id="437475"/>
    <lineage>
        <taxon>Bacteria</taxon>
        <taxon>Bacillati</taxon>
        <taxon>Actinomycetota</taxon>
        <taxon>Actinomycetes</taxon>
        <taxon>Frankiales</taxon>
        <taxon>environmental samples</taxon>
    </lineage>
</organism>
<keyword evidence="1" id="KW-0472">Membrane</keyword>
<protein>
    <submittedName>
        <fullName evidence="2">Uncharacterized protein</fullName>
    </submittedName>
</protein>
<accession>A0A6J4MJH7</accession>
<sequence length="76" mass="8418">MCRPPDGHLDSMTLALITVAVLVAVALLAAGGALDRTRRVRRERVVEPAPRRRVVVEEQVVERPVERVVERPVDGL</sequence>
<name>A0A6J4MJH7_9ACTN</name>
<keyword evidence="1" id="KW-0812">Transmembrane</keyword>
<dbReference type="AlphaFoldDB" id="A0A6J4MJH7"/>
<feature type="transmembrane region" description="Helical" evidence="1">
    <location>
        <begin position="12"/>
        <end position="34"/>
    </location>
</feature>
<dbReference type="EMBL" id="CADCUE010000259">
    <property type="protein sequence ID" value="CAA9357075.1"/>
    <property type="molecule type" value="Genomic_DNA"/>
</dbReference>